<keyword evidence="3 8" id="KW-0863">Zinc-finger</keyword>
<reference evidence="11 12" key="1">
    <citation type="submission" date="2024-04" db="EMBL/GenBank/DDBJ databases">
        <authorList>
            <person name="Fracassetti M."/>
        </authorList>
    </citation>
    <scope>NUCLEOTIDE SEQUENCE [LARGE SCALE GENOMIC DNA]</scope>
</reference>
<evidence type="ECO:0000313" key="11">
    <source>
        <dbReference type="EMBL" id="CAL1411160.1"/>
    </source>
</evidence>
<sequence>MAKQQQASSDSSSDDEQPGNDGHVDATVLAPKAVVKRSYECSFCKRGFTNAQALGGHMNIHRRDRAKSTKPSSASADPAAAFSKQQRIIYDSPSVWEAHGHVFFQNPGSGGAGGGHGNMIISNSDIGRPSSSHVEAHGYELVIPPAHGSGHHGPAEDVRWGANLSLRVGSGQKQEGGEEEEEEEEEQEQVLSKRPIWNGSSSTSDQDNLDLELRLGHQ</sequence>
<evidence type="ECO:0000256" key="3">
    <source>
        <dbReference type="ARBA" id="ARBA00022771"/>
    </source>
</evidence>
<dbReference type="SMART" id="SM00355">
    <property type="entry name" value="ZnF_C2H2"/>
    <property type="match status" value="1"/>
</dbReference>
<dbReference type="Gene3D" id="3.30.160.60">
    <property type="entry name" value="Classic Zinc Finger"/>
    <property type="match status" value="1"/>
</dbReference>
<evidence type="ECO:0000256" key="6">
    <source>
        <dbReference type="ARBA" id="ARBA00023163"/>
    </source>
</evidence>
<comment type="subcellular location">
    <subcellularLocation>
        <location evidence="1">Nucleus</location>
    </subcellularLocation>
</comment>
<feature type="region of interest" description="Disordered" evidence="9">
    <location>
        <begin position="1"/>
        <end position="26"/>
    </location>
</feature>
<dbReference type="SUPFAM" id="SSF57667">
    <property type="entry name" value="beta-beta-alpha zinc fingers"/>
    <property type="match status" value="1"/>
</dbReference>
<organism evidence="11 12">
    <name type="scientific">Linum trigynum</name>
    <dbReference type="NCBI Taxonomy" id="586398"/>
    <lineage>
        <taxon>Eukaryota</taxon>
        <taxon>Viridiplantae</taxon>
        <taxon>Streptophyta</taxon>
        <taxon>Embryophyta</taxon>
        <taxon>Tracheophyta</taxon>
        <taxon>Spermatophyta</taxon>
        <taxon>Magnoliopsida</taxon>
        <taxon>eudicotyledons</taxon>
        <taxon>Gunneridae</taxon>
        <taxon>Pentapetalae</taxon>
        <taxon>rosids</taxon>
        <taxon>fabids</taxon>
        <taxon>Malpighiales</taxon>
        <taxon>Linaceae</taxon>
        <taxon>Linum</taxon>
    </lineage>
</organism>
<evidence type="ECO:0000256" key="1">
    <source>
        <dbReference type="ARBA" id="ARBA00004123"/>
    </source>
</evidence>
<feature type="compositionally biased region" description="Acidic residues" evidence="9">
    <location>
        <begin position="177"/>
        <end position="188"/>
    </location>
</feature>
<evidence type="ECO:0000256" key="8">
    <source>
        <dbReference type="PROSITE-ProRule" id="PRU00042"/>
    </source>
</evidence>
<feature type="domain" description="C2H2-type" evidence="10">
    <location>
        <begin position="39"/>
        <end position="66"/>
    </location>
</feature>
<dbReference type="PROSITE" id="PS50157">
    <property type="entry name" value="ZINC_FINGER_C2H2_2"/>
    <property type="match status" value="1"/>
</dbReference>
<keyword evidence="2" id="KW-0479">Metal-binding</keyword>
<dbReference type="GO" id="GO:0008270">
    <property type="term" value="F:zinc ion binding"/>
    <property type="evidence" value="ECO:0007669"/>
    <property type="project" value="UniProtKB-KW"/>
</dbReference>
<dbReference type="PANTHER" id="PTHR45801:SF111">
    <property type="entry name" value="C2H2 AND C2HC ZINC FINGERS SUPERFAMILY PROTEIN"/>
    <property type="match status" value="1"/>
</dbReference>
<protein>
    <recommendedName>
        <fullName evidence="10">C2H2-type domain-containing protein</fullName>
    </recommendedName>
</protein>
<evidence type="ECO:0000256" key="5">
    <source>
        <dbReference type="ARBA" id="ARBA00023015"/>
    </source>
</evidence>
<proteinExistence type="predicted"/>
<keyword evidence="4" id="KW-0862">Zinc</keyword>
<evidence type="ECO:0000256" key="4">
    <source>
        <dbReference type="ARBA" id="ARBA00022833"/>
    </source>
</evidence>
<dbReference type="Pfam" id="PF13912">
    <property type="entry name" value="zf-C2H2_6"/>
    <property type="match status" value="1"/>
</dbReference>
<evidence type="ECO:0000256" key="9">
    <source>
        <dbReference type="SAM" id="MobiDB-lite"/>
    </source>
</evidence>
<dbReference type="InterPro" id="IPR013087">
    <property type="entry name" value="Znf_C2H2_type"/>
</dbReference>
<dbReference type="GO" id="GO:0005634">
    <property type="term" value="C:nucleus"/>
    <property type="evidence" value="ECO:0007669"/>
    <property type="project" value="UniProtKB-SubCell"/>
</dbReference>
<keyword evidence="12" id="KW-1185">Reference proteome</keyword>
<name>A0AAV2GP92_9ROSI</name>
<keyword evidence="5" id="KW-0805">Transcription regulation</keyword>
<evidence type="ECO:0000313" key="12">
    <source>
        <dbReference type="Proteomes" id="UP001497516"/>
    </source>
</evidence>
<gene>
    <name evidence="11" type="ORF">LTRI10_LOCUS50534</name>
</gene>
<accession>A0AAV2GP92</accession>
<dbReference type="PROSITE" id="PS00028">
    <property type="entry name" value="ZINC_FINGER_C2H2_1"/>
    <property type="match status" value="1"/>
</dbReference>
<dbReference type="Proteomes" id="UP001497516">
    <property type="component" value="Chromosome 9"/>
</dbReference>
<evidence type="ECO:0000256" key="2">
    <source>
        <dbReference type="ARBA" id="ARBA00022723"/>
    </source>
</evidence>
<evidence type="ECO:0000259" key="10">
    <source>
        <dbReference type="PROSITE" id="PS50157"/>
    </source>
</evidence>
<feature type="region of interest" description="Disordered" evidence="9">
    <location>
        <begin position="168"/>
        <end position="218"/>
    </location>
</feature>
<keyword evidence="6" id="KW-0804">Transcription</keyword>
<dbReference type="InterPro" id="IPR052426">
    <property type="entry name" value="Plant_dev_regulator"/>
</dbReference>
<dbReference type="AlphaFoldDB" id="A0AAV2GP92"/>
<dbReference type="EMBL" id="OZ034822">
    <property type="protein sequence ID" value="CAL1411160.1"/>
    <property type="molecule type" value="Genomic_DNA"/>
</dbReference>
<dbReference type="InterPro" id="IPR036236">
    <property type="entry name" value="Znf_C2H2_sf"/>
</dbReference>
<evidence type="ECO:0000256" key="7">
    <source>
        <dbReference type="ARBA" id="ARBA00023242"/>
    </source>
</evidence>
<dbReference type="PANTHER" id="PTHR45801">
    <property type="entry name" value="OS07G0101800 PROTEIN"/>
    <property type="match status" value="1"/>
</dbReference>
<keyword evidence="7" id="KW-0539">Nucleus</keyword>